<keyword evidence="2" id="KW-1185">Reference proteome</keyword>
<evidence type="ECO:0000313" key="1">
    <source>
        <dbReference type="EMBL" id="TWB85970.1"/>
    </source>
</evidence>
<reference evidence="1 2" key="1">
    <citation type="submission" date="2019-06" db="EMBL/GenBank/DDBJ databases">
        <title>Genomic Encyclopedia of Type Strains, Phase IV (KMG-V): Genome sequencing to study the core and pangenomes of soil and plant-associated prokaryotes.</title>
        <authorList>
            <person name="Whitman W."/>
        </authorList>
    </citation>
    <scope>NUCLEOTIDE SEQUENCE [LARGE SCALE GENOMIC DNA]</scope>
    <source>
        <strain evidence="1 2">BR 10355</strain>
    </source>
</reference>
<dbReference type="AlphaFoldDB" id="A0A560KYN9"/>
<comment type="caution">
    <text evidence="1">The sequence shown here is derived from an EMBL/GenBank/DDBJ whole genome shotgun (WGS) entry which is preliminary data.</text>
</comment>
<sequence>MWARQLSEVGQLAGAQVGAELTSEFSLVGALMRQRKQIDDEPVCDLANRLQHSKLIENIMRGAHSALGKARRDLTSMCSSSTSAKPA</sequence>
<dbReference type="Proteomes" id="UP000321304">
    <property type="component" value="Unassembled WGS sequence"/>
</dbReference>
<protein>
    <submittedName>
        <fullName evidence="1">Uncharacterized protein</fullName>
    </submittedName>
</protein>
<accession>A0A560KYN9</accession>
<organism evidence="1 2">
    <name type="scientific">Bradyrhizobium macuxiense</name>
    <dbReference type="NCBI Taxonomy" id="1755647"/>
    <lineage>
        <taxon>Bacteria</taxon>
        <taxon>Pseudomonadati</taxon>
        <taxon>Pseudomonadota</taxon>
        <taxon>Alphaproteobacteria</taxon>
        <taxon>Hyphomicrobiales</taxon>
        <taxon>Nitrobacteraceae</taxon>
        <taxon>Bradyrhizobium</taxon>
    </lineage>
</organism>
<dbReference type="EMBL" id="VITY01000035">
    <property type="protein sequence ID" value="TWB85970.1"/>
    <property type="molecule type" value="Genomic_DNA"/>
</dbReference>
<name>A0A560KYN9_9BRAD</name>
<evidence type="ECO:0000313" key="2">
    <source>
        <dbReference type="Proteomes" id="UP000321304"/>
    </source>
</evidence>
<gene>
    <name evidence="1" type="ORF">FBZ93_1352</name>
</gene>
<proteinExistence type="predicted"/>